<evidence type="ECO:0000256" key="4">
    <source>
        <dbReference type="SAM" id="SignalP"/>
    </source>
</evidence>
<dbReference type="InterPro" id="IPR010562">
    <property type="entry name" value="Haemolymph_juvenile_hormone-bd"/>
</dbReference>
<dbReference type="OMA" id="VECTIKN"/>
<dbReference type="InterPro" id="IPR038606">
    <property type="entry name" value="To_sf"/>
</dbReference>
<evidence type="ECO:0000256" key="1">
    <source>
        <dbReference type="ARBA" id="ARBA00022729"/>
    </source>
</evidence>
<dbReference type="Proteomes" id="UP000019118">
    <property type="component" value="Unassembled WGS sequence"/>
</dbReference>
<evidence type="ECO:0000313" key="7">
    <source>
        <dbReference type="Proteomes" id="UP000019118"/>
    </source>
</evidence>
<name>N6SS10_DENPD</name>
<feature type="chain" id="PRO_5010971636" evidence="4">
    <location>
        <begin position="19"/>
        <end position="245"/>
    </location>
</feature>
<evidence type="ECO:0000256" key="3">
    <source>
        <dbReference type="ARBA" id="ARBA00060902"/>
    </source>
</evidence>
<comment type="similarity">
    <text evidence="3">Belongs to the TO family.</text>
</comment>
<dbReference type="EnsemblMetazoa" id="XM_019916387.1">
    <property type="protein sequence ID" value="XP_019771946.1"/>
    <property type="gene ID" value="LOC109545604"/>
</dbReference>
<evidence type="ECO:0000313" key="5">
    <source>
        <dbReference type="EMBL" id="ENN70429.1"/>
    </source>
</evidence>
<evidence type="ECO:0000313" key="6">
    <source>
        <dbReference type="EnsemblMetazoa" id="XP_019771946.1"/>
    </source>
</evidence>
<sequence>MILQWLIVLLVSVCSLVALKLPNYITPCSRSDPNHNACTLASARAAVPKFLKGDRKIGLPSLLPLKYPQSSVLNGNSLKVTLNNLTVYGLDNIDIKELQFDYEARKVKFKSFNTQLDIKANYTIDGRILFIPLQGSGPCKFEFINGTYEYNYEYGIETRNGKKYAKIISARSTCKYDVEKAIFNLQNLFNGNEMLGEQTNRLINENWMLLNEELRPSINDLLTGVHEIVTNVFYQNIPLDELILP</sequence>
<evidence type="ECO:0000256" key="2">
    <source>
        <dbReference type="ARBA" id="ARBA00023108"/>
    </source>
</evidence>
<dbReference type="HOGENOM" id="CLU_069908_0_1_1"/>
<keyword evidence="1 4" id="KW-0732">Signal</keyword>
<keyword evidence="7" id="KW-1185">Reference proteome</keyword>
<dbReference type="EMBL" id="KB741292">
    <property type="protein sequence ID" value="ENN70429.1"/>
    <property type="molecule type" value="Genomic_DNA"/>
</dbReference>
<reference evidence="5 7" key="1">
    <citation type="journal article" date="2013" name="Genome Biol.">
        <title>Draft genome of the mountain pine beetle, Dendroctonus ponderosae Hopkins, a major forest pest.</title>
        <authorList>
            <person name="Keeling C.I."/>
            <person name="Yuen M.M."/>
            <person name="Liao N.Y."/>
            <person name="Docking T.R."/>
            <person name="Chan S.K."/>
            <person name="Taylor G.A."/>
            <person name="Palmquist D.L."/>
            <person name="Jackman S.D."/>
            <person name="Nguyen A."/>
            <person name="Li M."/>
            <person name="Henderson H."/>
            <person name="Janes J.K."/>
            <person name="Zhao Y."/>
            <person name="Pandoh P."/>
            <person name="Moore R."/>
            <person name="Sperling F.A."/>
            <person name="Huber D.P."/>
            <person name="Birol I."/>
            <person name="Jones S.J."/>
            <person name="Bohlmann J."/>
        </authorList>
    </citation>
    <scope>NUCLEOTIDE SEQUENCE</scope>
</reference>
<dbReference type="Pfam" id="PF06585">
    <property type="entry name" value="JHBP"/>
    <property type="match status" value="1"/>
</dbReference>
<dbReference type="PANTHER" id="PTHR11008:SF32">
    <property type="entry name" value="CIRCADIAN CLOCK-CONTROLLED PROTEIN DAYWAKE-RELATED"/>
    <property type="match status" value="1"/>
</dbReference>
<dbReference type="FunFam" id="3.15.10.30:FF:000001">
    <property type="entry name" value="Takeout-like protein 1"/>
    <property type="match status" value="1"/>
</dbReference>
<accession>N6SS10</accession>
<protein>
    <submittedName>
        <fullName evidence="5 6">Uncharacterized protein</fullName>
    </submittedName>
</protein>
<dbReference type="PANTHER" id="PTHR11008">
    <property type="entry name" value="PROTEIN TAKEOUT-LIKE PROTEIN"/>
    <property type="match status" value="1"/>
</dbReference>
<dbReference type="AlphaFoldDB" id="N6SS10"/>
<organism evidence="5">
    <name type="scientific">Dendroctonus ponderosae</name>
    <name type="common">Mountain pine beetle</name>
    <dbReference type="NCBI Taxonomy" id="77166"/>
    <lineage>
        <taxon>Eukaryota</taxon>
        <taxon>Metazoa</taxon>
        <taxon>Ecdysozoa</taxon>
        <taxon>Arthropoda</taxon>
        <taxon>Hexapoda</taxon>
        <taxon>Insecta</taxon>
        <taxon>Pterygota</taxon>
        <taxon>Neoptera</taxon>
        <taxon>Endopterygota</taxon>
        <taxon>Coleoptera</taxon>
        <taxon>Polyphaga</taxon>
        <taxon>Cucujiformia</taxon>
        <taxon>Curculionidae</taxon>
        <taxon>Scolytinae</taxon>
        <taxon>Dendroctonus</taxon>
    </lineage>
</organism>
<dbReference type="KEGG" id="dpa:109545604"/>
<dbReference type="GO" id="GO:0005615">
    <property type="term" value="C:extracellular space"/>
    <property type="evidence" value="ECO:0007669"/>
    <property type="project" value="TreeGrafter"/>
</dbReference>
<dbReference type="OrthoDB" id="8194225at2759"/>
<feature type="non-terminal residue" evidence="5">
    <location>
        <position position="1"/>
    </location>
</feature>
<dbReference type="Gene3D" id="3.15.10.30">
    <property type="entry name" value="Haemolymph juvenile hormone binding protein"/>
    <property type="match status" value="1"/>
</dbReference>
<dbReference type="SMART" id="SM00700">
    <property type="entry name" value="JHBP"/>
    <property type="match status" value="1"/>
</dbReference>
<keyword evidence="2" id="KW-0090">Biological rhythms</keyword>
<proteinExistence type="inferred from homology"/>
<dbReference type="GO" id="GO:0007623">
    <property type="term" value="P:circadian rhythm"/>
    <property type="evidence" value="ECO:0007669"/>
    <property type="project" value="UniProtKB-ARBA"/>
</dbReference>
<feature type="signal peptide" evidence="4">
    <location>
        <begin position="1"/>
        <end position="18"/>
    </location>
</feature>
<reference evidence="6" key="2">
    <citation type="submission" date="2024-08" db="UniProtKB">
        <authorList>
            <consortium name="EnsemblMetazoa"/>
        </authorList>
    </citation>
    <scope>IDENTIFICATION</scope>
</reference>
<gene>
    <name evidence="6" type="primary">109545604</name>
    <name evidence="5" type="ORF">YQE_12934</name>
</gene>